<dbReference type="Proteomes" id="UP000039324">
    <property type="component" value="Unassembled WGS sequence"/>
</dbReference>
<dbReference type="PANTHER" id="PTHR10845">
    <property type="entry name" value="REGULATOR OF G PROTEIN SIGNALING"/>
    <property type="match status" value="1"/>
</dbReference>
<reference evidence="3 5" key="1">
    <citation type="submission" date="2015-02" db="EMBL/GenBank/DDBJ databases">
        <authorList>
            <person name="Chooi Y.-H."/>
        </authorList>
    </citation>
    <scope>NUCLEOTIDE SEQUENCE [LARGE SCALE GENOMIC DNA]</scope>
    <source>
        <strain evidence="3">E3</strain>
    </source>
</reference>
<feature type="transmembrane region" description="Helical" evidence="1">
    <location>
        <begin position="41"/>
        <end position="61"/>
    </location>
</feature>
<dbReference type="InterPro" id="IPR036305">
    <property type="entry name" value="RGS_sf"/>
</dbReference>
<dbReference type="EMBL" id="OVEO01000001">
    <property type="protein sequence ID" value="SPQ93302.1"/>
    <property type="molecule type" value="Genomic_DNA"/>
</dbReference>
<keyword evidence="1" id="KW-1133">Transmembrane helix</keyword>
<keyword evidence="1" id="KW-0472">Membrane</keyword>
<feature type="transmembrane region" description="Helical" evidence="1">
    <location>
        <begin position="178"/>
        <end position="200"/>
    </location>
</feature>
<keyword evidence="4" id="KW-0496">Mitochondrion</keyword>
<dbReference type="PRINTS" id="PR01301">
    <property type="entry name" value="RGSPROTEIN"/>
</dbReference>
<feature type="transmembrane region" description="Helical" evidence="1">
    <location>
        <begin position="6"/>
        <end position="29"/>
    </location>
</feature>
<evidence type="ECO:0000259" key="2">
    <source>
        <dbReference type="PROSITE" id="PS50132"/>
    </source>
</evidence>
<gene>
    <name evidence="3" type="ORF">PBRA_004844</name>
    <name evidence="4" type="ORF">PLBR_LOCUS517</name>
</gene>
<dbReference type="Pfam" id="PF00615">
    <property type="entry name" value="RGS"/>
    <property type="match status" value="1"/>
</dbReference>
<dbReference type="CDD" id="cd07440">
    <property type="entry name" value="RGS"/>
    <property type="match status" value="1"/>
</dbReference>
<sequence>MKSVGVEAFLFALGVAIFVYGGVGLVLFCLRMDRWPIRQRLPMEMLAGSLFAWIFALSLYATNEYYDRVPFFWSAFLPTFFMVLAADTFTIAALTLWLMFNRTQSQLKIVQAMDKADSVVTDAPKLTIAHGLLDRRPRIAYVVVNAIVYAIVEFWYASRYPGLFTALNDNTYADPTSPASTLVNIGVYKMGVSMVLIIILSYRMRIVSDSLGIKRCLKQIGLCSLVGVVMYAFAIRPITSATGHMVSVNTVVGIVCCTALLTFSIHIPLWHSYSQPPVALDGATDDIGLFERFLSTPAGFEAFRKQLELEFSLENLLFWKAVQDYRRTFVENSLKSAAMACHIFRQYLAPYAPFELNLDGDPTCQFGNVFTPGCTEGDLIQRGMLVKGLFDKASTVVLSLMFTNTLGRFRVANPGAWNSFIDTVKEDAILAQFESSNTSTILVKPRPQGDKRTSTSIAF</sequence>
<dbReference type="Proteomes" id="UP000290189">
    <property type="component" value="Unassembled WGS sequence"/>
</dbReference>
<organism evidence="3 5">
    <name type="scientific">Plasmodiophora brassicae</name>
    <name type="common">Clubroot disease agent</name>
    <dbReference type="NCBI Taxonomy" id="37360"/>
    <lineage>
        <taxon>Eukaryota</taxon>
        <taxon>Sar</taxon>
        <taxon>Rhizaria</taxon>
        <taxon>Endomyxa</taxon>
        <taxon>Phytomyxea</taxon>
        <taxon>Plasmodiophorida</taxon>
        <taxon>Plasmodiophoridae</taxon>
        <taxon>Plasmodiophora</taxon>
    </lineage>
</organism>
<feature type="transmembrane region" description="Helical" evidence="1">
    <location>
        <begin position="139"/>
        <end position="158"/>
    </location>
</feature>
<geneLocation type="mitochondrion" evidence="4"/>
<dbReference type="PROSITE" id="PS50132">
    <property type="entry name" value="RGS"/>
    <property type="match status" value="1"/>
</dbReference>
<feature type="transmembrane region" description="Helical" evidence="1">
    <location>
        <begin position="251"/>
        <end position="270"/>
    </location>
</feature>
<dbReference type="PANTHER" id="PTHR10845:SF192">
    <property type="entry name" value="DOUBLE HIT, ISOFORM B"/>
    <property type="match status" value="1"/>
</dbReference>
<dbReference type="SMART" id="SM00315">
    <property type="entry name" value="RGS"/>
    <property type="match status" value="1"/>
</dbReference>
<feature type="transmembrane region" description="Helical" evidence="1">
    <location>
        <begin position="220"/>
        <end position="239"/>
    </location>
</feature>
<dbReference type="InterPro" id="IPR016137">
    <property type="entry name" value="RGS"/>
</dbReference>
<evidence type="ECO:0000256" key="1">
    <source>
        <dbReference type="SAM" id="Phobius"/>
    </source>
</evidence>
<dbReference type="Gene3D" id="1.10.167.10">
    <property type="entry name" value="Regulator of G-protein Signalling 4, domain 2"/>
    <property type="match status" value="1"/>
</dbReference>
<evidence type="ECO:0000313" key="4">
    <source>
        <dbReference type="EMBL" id="SPQ93302.1"/>
    </source>
</evidence>
<dbReference type="OrthoDB" id="196547at2759"/>
<feature type="domain" description="RGS" evidence="2">
    <location>
        <begin position="289"/>
        <end position="409"/>
    </location>
</feature>
<dbReference type="SUPFAM" id="SSF48097">
    <property type="entry name" value="Regulator of G-protein signaling, RGS"/>
    <property type="match status" value="1"/>
</dbReference>
<name>A0A0G4ILY0_PLABS</name>
<dbReference type="AlphaFoldDB" id="A0A0G4ILY0"/>
<dbReference type="EMBL" id="CDSF01000046">
    <property type="protein sequence ID" value="CEO96154.1"/>
    <property type="molecule type" value="Genomic_DNA"/>
</dbReference>
<protein>
    <recommendedName>
        <fullName evidence="2">RGS domain-containing protein</fullName>
    </recommendedName>
</protein>
<feature type="transmembrane region" description="Helical" evidence="1">
    <location>
        <begin position="73"/>
        <end position="100"/>
    </location>
</feature>
<reference evidence="4 6" key="2">
    <citation type="submission" date="2018-03" db="EMBL/GenBank/DDBJ databases">
        <authorList>
            <person name="Fogelqvist J."/>
        </authorList>
    </citation>
    <scope>NUCLEOTIDE SEQUENCE [LARGE SCALE GENOMIC DNA]</scope>
</reference>
<dbReference type="STRING" id="37360.A0A0G4ILY0"/>
<evidence type="ECO:0000313" key="6">
    <source>
        <dbReference type="Proteomes" id="UP000290189"/>
    </source>
</evidence>
<proteinExistence type="predicted"/>
<evidence type="ECO:0000313" key="5">
    <source>
        <dbReference type="Proteomes" id="UP000039324"/>
    </source>
</evidence>
<keyword evidence="5" id="KW-1185">Reference proteome</keyword>
<accession>A0A0G4ILY0</accession>
<dbReference type="InterPro" id="IPR044926">
    <property type="entry name" value="RGS_subdomain_2"/>
</dbReference>
<evidence type="ECO:0000313" key="3">
    <source>
        <dbReference type="EMBL" id="CEO96154.1"/>
    </source>
</evidence>
<keyword evidence="1" id="KW-0812">Transmembrane</keyword>